<name>A0A485KFP8_9STRA</name>
<dbReference type="PANTHER" id="PTHR11079">
    <property type="entry name" value="CYTOSINE DEAMINASE FAMILY MEMBER"/>
    <property type="match status" value="1"/>
</dbReference>
<dbReference type="EMBL" id="CAADRA010000628">
    <property type="protein sequence ID" value="VFT80709.1"/>
    <property type="molecule type" value="Genomic_DNA"/>
</dbReference>
<dbReference type="InterPro" id="IPR002125">
    <property type="entry name" value="CMP_dCMP_dom"/>
</dbReference>
<dbReference type="EMBL" id="VJMH01000628">
    <property type="protein sequence ID" value="KAF0715130.1"/>
    <property type="molecule type" value="Genomic_DNA"/>
</dbReference>
<proteinExistence type="inferred from homology"/>
<evidence type="ECO:0000313" key="5">
    <source>
        <dbReference type="EMBL" id="VFT80709.1"/>
    </source>
</evidence>
<evidence type="ECO:0000256" key="1">
    <source>
        <dbReference type="ARBA" id="ARBA00022694"/>
    </source>
</evidence>
<dbReference type="Gene3D" id="3.40.140.10">
    <property type="entry name" value="Cytidine Deaminase, domain 2"/>
    <property type="match status" value="1"/>
</dbReference>
<dbReference type="GO" id="GO:0046872">
    <property type="term" value="F:metal ion binding"/>
    <property type="evidence" value="ECO:0007669"/>
    <property type="project" value="UniProtKB-KW"/>
</dbReference>
<keyword evidence="6" id="KW-1185">Reference proteome</keyword>
<dbReference type="OrthoDB" id="3180714at2759"/>
<dbReference type="GO" id="GO:0005634">
    <property type="term" value="C:nucleus"/>
    <property type="evidence" value="ECO:0007669"/>
    <property type="project" value="TreeGrafter"/>
</dbReference>
<accession>A0A485KFP8</accession>
<dbReference type="SUPFAM" id="SSF53927">
    <property type="entry name" value="Cytidine deaminase-like"/>
    <property type="match status" value="1"/>
</dbReference>
<dbReference type="GO" id="GO:0052717">
    <property type="term" value="F:tRNA-specific adenosine-34 deaminase activity"/>
    <property type="evidence" value="ECO:0007669"/>
    <property type="project" value="UniProtKB-EC"/>
</dbReference>
<protein>
    <submittedName>
        <fullName evidence="5">Aste57867_3546 protein</fullName>
    </submittedName>
</protein>
<dbReference type="GO" id="GO:0005737">
    <property type="term" value="C:cytoplasm"/>
    <property type="evidence" value="ECO:0007669"/>
    <property type="project" value="TreeGrafter"/>
</dbReference>
<dbReference type="PANTHER" id="PTHR11079:SF156">
    <property type="entry name" value="INACTIVE TRNA-SPECIFIC ADENOSINE DEAMINASE-LIKE PROTEIN 3-RELATED"/>
    <property type="match status" value="1"/>
</dbReference>
<dbReference type="InterPro" id="IPR016193">
    <property type="entry name" value="Cytidine_deaminase-like"/>
</dbReference>
<organism evidence="5 6">
    <name type="scientific">Aphanomyces stellatus</name>
    <dbReference type="NCBI Taxonomy" id="120398"/>
    <lineage>
        <taxon>Eukaryota</taxon>
        <taxon>Sar</taxon>
        <taxon>Stramenopiles</taxon>
        <taxon>Oomycota</taxon>
        <taxon>Saprolegniomycetes</taxon>
        <taxon>Saprolegniales</taxon>
        <taxon>Verrucalvaceae</taxon>
        <taxon>Aphanomyces</taxon>
    </lineage>
</organism>
<gene>
    <name evidence="5" type="primary">Aste57867_3546</name>
    <name evidence="4" type="ORF">As57867_003535</name>
    <name evidence="5" type="ORF">ASTE57867_3546</name>
</gene>
<dbReference type="AlphaFoldDB" id="A0A485KFP8"/>
<reference evidence="4" key="2">
    <citation type="submission" date="2019-06" db="EMBL/GenBank/DDBJ databases">
        <title>Genomics analysis of Aphanomyces spp. identifies a new class of oomycete effector associated with host adaptation.</title>
        <authorList>
            <person name="Gaulin E."/>
        </authorList>
    </citation>
    <scope>NUCLEOTIDE SEQUENCE</scope>
    <source>
        <strain evidence="4">CBS 578.67</strain>
    </source>
</reference>
<feature type="domain" description="CMP/dCMP-type deaminase" evidence="3">
    <location>
        <begin position="140"/>
        <end position="293"/>
    </location>
</feature>
<reference evidence="5 6" key="1">
    <citation type="submission" date="2019-03" db="EMBL/GenBank/DDBJ databases">
        <authorList>
            <person name="Gaulin E."/>
            <person name="Dumas B."/>
        </authorList>
    </citation>
    <scope>NUCLEOTIDE SEQUENCE [LARGE SCALE GENOMIC DNA]</scope>
    <source>
        <strain evidence="5">CBS 568.67</strain>
    </source>
</reference>
<dbReference type="GO" id="GO:0002100">
    <property type="term" value="P:tRNA wobble adenosine to inosine editing"/>
    <property type="evidence" value="ECO:0007669"/>
    <property type="project" value="InterPro"/>
</dbReference>
<sequence>MGRQLEFEEVDGGDRSAGARLSFHAIAFPARHGDRVMKCLVKATLSLRDMGHAHLKRMKKHEKSGGGAPELIALVSPDKDVLTSVLASLDDIVESITTSVVDVPKHAPATRDEFEVGNAIWPMVFHAHPTAAPLTDDERAAMSRFMETLLSSLRSAATADSEDPLSSSIDPASGCCRSHCLVVNPVTQSIVASVGIEIQDEDKSKNPLVRNHAVIQVLNQVGRRQQTDETAEYLCTGMDVYLPVEPCLMCAMALVHSRVGRVLYHHPNGVCGALGSRFRLHGQRSLNHRYRVFRLTS</sequence>
<evidence type="ECO:0000313" key="6">
    <source>
        <dbReference type="Proteomes" id="UP000332933"/>
    </source>
</evidence>
<evidence type="ECO:0000313" key="4">
    <source>
        <dbReference type="EMBL" id="KAF0715130.1"/>
    </source>
</evidence>
<evidence type="ECO:0000256" key="2">
    <source>
        <dbReference type="ARBA" id="ARBA00038160"/>
    </source>
</evidence>
<evidence type="ECO:0000259" key="3">
    <source>
        <dbReference type="PROSITE" id="PS51747"/>
    </source>
</evidence>
<keyword evidence="1" id="KW-0819">tRNA processing</keyword>
<dbReference type="Proteomes" id="UP000332933">
    <property type="component" value="Unassembled WGS sequence"/>
</dbReference>
<comment type="similarity">
    <text evidence="2">Belongs to the cytidine and deoxycytidylate deaminase family. ADAT3 subfamily.</text>
</comment>
<dbReference type="Pfam" id="PF00383">
    <property type="entry name" value="dCMP_cyt_deam_1"/>
    <property type="match status" value="1"/>
</dbReference>
<dbReference type="PROSITE" id="PS51747">
    <property type="entry name" value="CYT_DCMP_DEAMINASES_2"/>
    <property type="match status" value="1"/>
</dbReference>